<organism evidence="2 3">
    <name type="scientific">Chiloscyllium punctatum</name>
    <name type="common">Brownbanded bambooshark</name>
    <name type="synonym">Hemiscyllium punctatum</name>
    <dbReference type="NCBI Taxonomy" id="137246"/>
    <lineage>
        <taxon>Eukaryota</taxon>
        <taxon>Metazoa</taxon>
        <taxon>Chordata</taxon>
        <taxon>Craniata</taxon>
        <taxon>Vertebrata</taxon>
        <taxon>Chondrichthyes</taxon>
        <taxon>Elasmobranchii</taxon>
        <taxon>Galeomorphii</taxon>
        <taxon>Galeoidea</taxon>
        <taxon>Orectolobiformes</taxon>
        <taxon>Hemiscylliidae</taxon>
        <taxon>Chiloscyllium</taxon>
    </lineage>
</organism>
<evidence type="ECO:0000313" key="2">
    <source>
        <dbReference type="EMBL" id="GCC45170.1"/>
    </source>
</evidence>
<dbReference type="EMBL" id="BEZZ01157951">
    <property type="protein sequence ID" value="GCC45170.1"/>
    <property type="molecule type" value="Genomic_DNA"/>
</dbReference>
<proteinExistence type="predicted"/>
<evidence type="ECO:0000313" key="3">
    <source>
        <dbReference type="Proteomes" id="UP000287033"/>
    </source>
</evidence>
<name>A0A401TR57_CHIPU</name>
<feature type="non-terminal residue" evidence="2">
    <location>
        <position position="1"/>
    </location>
</feature>
<dbReference type="AlphaFoldDB" id="A0A401TR57"/>
<dbReference type="OrthoDB" id="9950055at2759"/>
<feature type="region of interest" description="Disordered" evidence="1">
    <location>
        <begin position="50"/>
        <end position="134"/>
    </location>
</feature>
<accession>A0A401TR57</accession>
<keyword evidence="3" id="KW-1185">Reference proteome</keyword>
<feature type="compositionally biased region" description="Basic and acidic residues" evidence="1">
    <location>
        <begin position="78"/>
        <end position="96"/>
    </location>
</feature>
<reference evidence="2 3" key="1">
    <citation type="journal article" date="2018" name="Nat. Ecol. Evol.">
        <title>Shark genomes provide insights into elasmobranch evolution and the origin of vertebrates.</title>
        <authorList>
            <person name="Hara Y"/>
            <person name="Yamaguchi K"/>
            <person name="Onimaru K"/>
            <person name="Kadota M"/>
            <person name="Koyanagi M"/>
            <person name="Keeley SD"/>
            <person name="Tatsumi K"/>
            <person name="Tanaka K"/>
            <person name="Motone F"/>
            <person name="Kageyama Y"/>
            <person name="Nozu R"/>
            <person name="Adachi N"/>
            <person name="Nishimura O"/>
            <person name="Nakagawa R"/>
            <person name="Tanegashima C"/>
            <person name="Kiyatake I"/>
            <person name="Matsumoto R"/>
            <person name="Murakumo K"/>
            <person name="Nishida K"/>
            <person name="Terakita A"/>
            <person name="Kuratani S"/>
            <person name="Sato K"/>
            <person name="Hyodo S Kuraku.S."/>
        </authorList>
    </citation>
    <scope>NUCLEOTIDE SEQUENCE [LARGE SCALE GENOMIC DNA]</scope>
</reference>
<evidence type="ECO:0000256" key="1">
    <source>
        <dbReference type="SAM" id="MobiDB-lite"/>
    </source>
</evidence>
<dbReference type="Proteomes" id="UP000287033">
    <property type="component" value="Unassembled WGS sequence"/>
</dbReference>
<gene>
    <name evidence="2" type="ORF">chiPu_0029486</name>
</gene>
<protein>
    <submittedName>
        <fullName evidence="2">Uncharacterized protein</fullName>
    </submittedName>
</protein>
<comment type="caution">
    <text evidence="2">The sequence shown here is derived from an EMBL/GenBank/DDBJ whole genome shotgun (WGS) entry which is preliminary data.</text>
</comment>
<sequence length="172" mass="18193">NPSSFLDVMESRVDTIQVRGTWITRCAPSSGSEAADLTTAPERELLMTDRAPGDIGDTSWQGGKCAGQDGADSPQDLRLTKRDPEGEGLPDSHHDLVPGPKGQSTVRKTTPEHSYNHGTACGGQRLSGQGTGQSCIDQLDQGTGLGSTLAEGCPLTTSDQSYITMSNLYKIQ</sequence>